<feature type="compositionally biased region" description="Basic and acidic residues" evidence="1">
    <location>
        <begin position="96"/>
        <end position="113"/>
    </location>
</feature>
<protein>
    <submittedName>
        <fullName evidence="2">Toxin-antitoxin system, toxin component, RelE family</fullName>
    </submittedName>
</protein>
<proteinExistence type="predicted"/>
<dbReference type="HOGENOM" id="CLU_122734_6_0_6"/>
<dbReference type="InterPro" id="IPR009241">
    <property type="entry name" value="HigB-like"/>
</dbReference>
<organism evidence="2 3">
    <name type="scientific">Edwardsiella tarda ATCC 23685</name>
    <dbReference type="NCBI Taxonomy" id="500638"/>
    <lineage>
        <taxon>Bacteria</taxon>
        <taxon>Pseudomonadati</taxon>
        <taxon>Pseudomonadota</taxon>
        <taxon>Gammaproteobacteria</taxon>
        <taxon>Enterobacterales</taxon>
        <taxon>Hafniaceae</taxon>
        <taxon>Edwardsiella</taxon>
    </lineage>
</organism>
<name>D4F5Z2_EDWTA</name>
<accession>D4F5Z2</accession>
<evidence type="ECO:0000313" key="2">
    <source>
        <dbReference type="EMBL" id="EFE22816.1"/>
    </source>
</evidence>
<sequence>MFHSMNYTIEYYSEEVRLEVDRLPMGMRVRYQHLVERMEIYGSNLGEPHTSPFGDGLFELRIKGSDGIARVFYCTLTGKRIVMLHSFIKKTQKTPSAERKKAETRMKEVKHGW</sequence>
<gene>
    <name evidence="2" type="ORF">EDWATA_02172</name>
</gene>
<dbReference type="AlphaFoldDB" id="D4F5Z2"/>
<dbReference type="Pfam" id="PF05973">
    <property type="entry name" value="Gp49"/>
    <property type="match status" value="1"/>
</dbReference>
<dbReference type="EMBL" id="ADGK01000177">
    <property type="protein sequence ID" value="EFE22816.1"/>
    <property type="molecule type" value="Genomic_DNA"/>
</dbReference>
<reference evidence="2 3" key="1">
    <citation type="submission" date="2010-02" db="EMBL/GenBank/DDBJ databases">
        <authorList>
            <person name="Weinstock G."/>
            <person name="Sodergren E."/>
            <person name="Clifton S."/>
            <person name="Fulton L."/>
            <person name="Fulton B."/>
            <person name="Courtney L."/>
            <person name="Fronick C."/>
            <person name="Harrison M."/>
            <person name="Strong C."/>
            <person name="Farmer C."/>
            <person name="Delahaunty K."/>
            <person name="Markovic C."/>
            <person name="Hall O."/>
            <person name="Minx P."/>
            <person name="Tomlinson C."/>
            <person name="Mitreva M."/>
            <person name="Nelson J."/>
            <person name="Hou S."/>
            <person name="Wollam A."/>
            <person name="Pepin K.H."/>
            <person name="Johnson M."/>
            <person name="Bhonagiri V."/>
            <person name="Zhang X."/>
            <person name="Suruliraj S."/>
            <person name="Warren W."/>
            <person name="Chinwalla A."/>
            <person name="Mardis E.R."/>
            <person name="Wilson R.K."/>
        </authorList>
    </citation>
    <scope>NUCLEOTIDE SEQUENCE [LARGE SCALE GENOMIC DNA]</scope>
    <source>
        <strain evidence="2 3">ATCC 23685</strain>
    </source>
</reference>
<feature type="region of interest" description="Disordered" evidence="1">
    <location>
        <begin position="93"/>
        <end position="113"/>
    </location>
</feature>
<evidence type="ECO:0000313" key="3">
    <source>
        <dbReference type="Proteomes" id="UP000003692"/>
    </source>
</evidence>
<comment type="caution">
    <text evidence="2">The sequence shown here is derived from an EMBL/GenBank/DDBJ whole genome shotgun (WGS) entry which is preliminary data.</text>
</comment>
<dbReference type="Proteomes" id="UP000003692">
    <property type="component" value="Unassembled WGS sequence"/>
</dbReference>
<evidence type="ECO:0000256" key="1">
    <source>
        <dbReference type="SAM" id="MobiDB-lite"/>
    </source>
</evidence>